<proteinExistence type="predicted"/>
<gene>
    <name evidence="1" type="ORF">DICPUDRAFT_92960</name>
</gene>
<dbReference type="EMBL" id="GL871320">
    <property type="protein sequence ID" value="EGC30558.1"/>
    <property type="molecule type" value="Genomic_DNA"/>
</dbReference>
<dbReference type="InParanoid" id="F0ZZS9"/>
<sequence length="155" mass="18178">MHINYYRKTSINNSEDNNGNNNHVPRKLLAKKVIRECSVCQVTSEERIAEWCIGPGGCDLCGVCGLRYRKVLSIEEPFKEDPNYINTQSPMMFIKIIFIITYKMPISKFKQIFITLHEALNKTTGHNDFFLKLDDNNFLKVKDNLFEFLHLKHYE</sequence>
<dbReference type="VEuPathDB" id="AmoebaDB:DICPUDRAFT_92960"/>
<evidence type="ECO:0000313" key="1">
    <source>
        <dbReference type="EMBL" id="EGC30558.1"/>
    </source>
</evidence>
<dbReference type="GeneID" id="10510316"/>
<dbReference type="KEGG" id="dpp:DICPUDRAFT_92960"/>
<accession>F0ZZS9</accession>
<dbReference type="AlphaFoldDB" id="F0ZZS9"/>
<name>F0ZZS9_DICPU</name>
<dbReference type="Proteomes" id="UP000001064">
    <property type="component" value="Unassembled WGS sequence"/>
</dbReference>
<dbReference type="RefSeq" id="XP_003292925.1">
    <property type="nucleotide sequence ID" value="XM_003292877.1"/>
</dbReference>
<evidence type="ECO:0000313" key="2">
    <source>
        <dbReference type="Proteomes" id="UP000001064"/>
    </source>
</evidence>
<protein>
    <submittedName>
        <fullName evidence="1">Expressed protein</fullName>
    </submittedName>
</protein>
<organism evidence="1 2">
    <name type="scientific">Dictyostelium purpureum</name>
    <name type="common">Slime mold</name>
    <dbReference type="NCBI Taxonomy" id="5786"/>
    <lineage>
        <taxon>Eukaryota</taxon>
        <taxon>Amoebozoa</taxon>
        <taxon>Evosea</taxon>
        <taxon>Eumycetozoa</taxon>
        <taxon>Dictyostelia</taxon>
        <taxon>Dictyosteliales</taxon>
        <taxon>Dictyosteliaceae</taxon>
        <taxon>Dictyostelium</taxon>
    </lineage>
</organism>
<keyword evidence="2" id="KW-1185">Reference proteome</keyword>
<reference evidence="2" key="1">
    <citation type="journal article" date="2011" name="Genome Biol.">
        <title>Comparative genomics of the social amoebae Dictyostelium discoideum and Dictyostelium purpureum.</title>
        <authorList>
            <consortium name="US DOE Joint Genome Institute (JGI-PGF)"/>
            <person name="Sucgang R."/>
            <person name="Kuo A."/>
            <person name="Tian X."/>
            <person name="Salerno W."/>
            <person name="Parikh A."/>
            <person name="Feasley C.L."/>
            <person name="Dalin E."/>
            <person name="Tu H."/>
            <person name="Huang E."/>
            <person name="Barry K."/>
            <person name="Lindquist E."/>
            <person name="Shapiro H."/>
            <person name="Bruce D."/>
            <person name="Schmutz J."/>
            <person name="Salamov A."/>
            <person name="Fey P."/>
            <person name="Gaudet P."/>
            <person name="Anjard C."/>
            <person name="Babu M.M."/>
            <person name="Basu S."/>
            <person name="Bushmanova Y."/>
            <person name="van der Wel H."/>
            <person name="Katoh-Kurasawa M."/>
            <person name="Dinh C."/>
            <person name="Coutinho P.M."/>
            <person name="Saito T."/>
            <person name="Elias M."/>
            <person name="Schaap P."/>
            <person name="Kay R.R."/>
            <person name="Henrissat B."/>
            <person name="Eichinger L."/>
            <person name="Rivero F."/>
            <person name="Putnam N.H."/>
            <person name="West C.M."/>
            <person name="Loomis W.F."/>
            <person name="Chisholm R.L."/>
            <person name="Shaulsky G."/>
            <person name="Strassmann J.E."/>
            <person name="Queller D.C."/>
            <person name="Kuspa A."/>
            <person name="Grigoriev I.V."/>
        </authorList>
    </citation>
    <scope>NUCLEOTIDE SEQUENCE [LARGE SCALE GENOMIC DNA]</scope>
    <source>
        <strain evidence="2">QSDP1</strain>
    </source>
</reference>